<comment type="caution">
    <text evidence="1">The sequence shown here is derived from an EMBL/GenBank/DDBJ whole genome shotgun (WGS) entry which is preliminary data.</text>
</comment>
<organism evidence="1">
    <name type="scientific">marine sediment metagenome</name>
    <dbReference type="NCBI Taxonomy" id="412755"/>
    <lineage>
        <taxon>unclassified sequences</taxon>
        <taxon>metagenomes</taxon>
        <taxon>ecological metagenomes</taxon>
    </lineage>
</organism>
<sequence length="123" mass="12935">MIRQINITATVATGTTASATSEFFSGKILKIDMNVTGNSMDINLDTVGEQKTQAIFDYTGNTDTTFYPRVALTDNTGSALDLSDAQGGDVAMYGEFVVFGKVTLSLASAAVAETVTVGITFED</sequence>
<protein>
    <submittedName>
        <fullName evidence="1">Uncharacterized protein</fullName>
    </submittedName>
</protein>
<evidence type="ECO:0000313" key="1">
    <source>
        <dbReference type="EMBL" id="KKM82736.1"/>
    </source>
</evidence>
<dbReference type="AlphaFoldDB" id="A0A0F9L652"/>
<gene>
    <name evidence="1" type="ORF">LCGC14_1316490</name>
</gene>
<dbReference type="EMBL" id="LAZR01007815">
    <property type="protein sequence ID" value="KKM82736.1"/>
    <property type="molecule type" value="Genomic_DNA"/>
</dbReference>
<proteinExistence type="predicted"/>
<reference evidence="1" key="1">
    <citation type="journal article" date="2015" name="Nature">
        <title>Complex archaea that bridge the gap between prokaryotes and eukaryotes.</title>
        <authorList>
            <person name="Spang A."/>
            <person name="Saw J.H."/>
            <person name="Jorgensen S.L."/>
            <person name="Zaremba-Niedzwiedzka K."/>
            <person name="Martijn J."/>
            <person name="Lind A.E."/>
            <person name="van Eijk R."/>
            <person name="Schleper C."/>
            <person name="Guy L."/>
            <person name="Ettema T.J."/>
        </authorList>
    </citation>
    <scope>NUCLEOTIDE SEQUENCE</scope>
</reference>
<accession>A0A0F9L652</accession>
<name>A0A0F9L652_9ZZZZ</name>